<dbReference type="Pfam" id="PF05402">
    <property type="entry name" value="PqqD"/>
    <property type="match status" value="1"/>
</dbReference>
<evidence type="ECO:0000313" key="1">
    <source>
        <dbReference type="EMBL" id="GAA0472738.1"/>
    </source>
</evidence>
<dbReference type="Proteomes" id="UP001500962">
    <property type="component" value="Unassembled WGS sequence"/>
</dbReference>
<dbReference type="InterPro" id="IPR008792">
    <property type="entry name" value="PQQD"/>
</dbReference>
<dbReference type="GeneID" id="71762085"/>
<evidence type="ECO:0000313" key="3">
    <source>
        <dbReference type="Proteomes" id="UP000830542"/>
    </source>
</evidence>
<dbReference type="InterPro" id="IPR041881">
    <property type="entry name" value="PqqD_sf"/>
</dbReference>
<reference evidence="2" key="2">
    <citation type="submission" date="2022-04" db="EMBL/GenBank/DDBJ databases">
        <title>Sequencing and genomic assembly of Halococcus dombrowskii.</title>
        <authorList>
            <person name="Lim S.W."/>
            <person name="MacLea K.S."/>
        </authorList>
    </citation>
    <scope>NUCLEOTIDE SEQUENCE</scope>
    <source>
        <strain evidence="2">H4</strain>
    </source>
</reference>
<reference evidence="1" key="1">
    <citation type="journal article" date="2014" name="Int. J. Syst. Evol. Microbiol.">
        <title>Complete genome sequence of Corynebacterium casei LMG S-19264T (=DSM 44701T), isolated from a smear-ripened cheese.</title>
        <authorList>
            <consortium name="US DOE Joint Genome Institute (JGI-PGF)"/>
            <person name="Walter F."/>
            <person name="Albersmeier A."/>
            <person name="Kalinowski J."/>
            <person name="Ruckert C."/>
        </authorList>
    </citation>
    <scope>NUCLEOTIDE SEQUENCE</scope>
    <source>
        <strain evidence="1">JCM 12289</strain>
    </source>
</reference>
<dbReference type="AlphaFoldDB" id="A0AAV3SM38"/>
<dbReference type="EMBL" id="CP095005">
    <property type="protein sequence ID" value="UOO94208.1"/>
    <property type="molecule type" value="Genomic_DNA"/>
</dbReference>
<protein>
    <submittedName>
        <fullName evidence="1">PqqD family protein</fullName>
    </submittedName>
</protein>
<organism evidence="1 4">
    <name type="scientific">Halococcus dombrowskii</name>
    <dbReference type="NCBI Taxonomy" id="179637"/>
    <lineage>
        <taxon>Archaea</taxon>
        <taxon>Methanobacteriati</taxon>
        <taxon>Methanobacteriota</taxon>
        <taxon>Stenosarchaea group</taxon>
        <taxon>Halobacteria</taxon>
        <taxon>Halobacteriales</taxon>
        <taxon>Halococcaceae</taxon>
        <taxon>Halococcus</taxon>
    </lineage>
</organism>
<dbReference type="RefSeq" id="WP_244699460.1">
    <property type="nucleotide sequence ID" value="NZ_BAAADN010000058.1"/>
</dbReference>
<sequence>MSETELRVRYPIRTTEDWECERVDGDPSVTIQRPRQPRNRVDEFLFDLLDTPTERELELDAVGSIVWRHCDGETTTAAIADELATTVPNERIEPVDETLSYFLAQLSELDLIRYSSD</sequence>
<accession>A0AAV3SM38</accession>
<dbReference type="Gene3D" id="1.10.10.1150">
    <property type="entry name" value="Coenzyme PQQ synthesis protein D (PqqD)"/>
    <property type="match status" value="1"/>
</dbReference>
<evidence type="ECO:0000313" key="4">
    <source>
        <dbReference type="Proteomes" id="UP001500962"/>
    </source>
</evidence>
<reference evidence="1" key="3">
    <citation type="submission" date="2023-12" db="EMBL/GenBank/DDBJ databases">
        <authorList>
            <person name="Sun Q."/>
            <person name="Inoue M."/>
        </authorList>
    </citation>
    <scope>NUCLEOTIDE SEQUENCE</scope>
    <source>
        <strain evidence="1">JCM 12289</strain>
    </source>
</reference>
<gene>
    <name evidence="1" type="ORF">GCM10008985_31840</name>
    <name evidence="2" type="ORF">MUK72_09515</name>
</gene>
<proteinExistence type="predicted"/>
<evidence type="ECO:0000313" key="2">
    <source>
        <dbReference type="EMBL" id="UOO94208.1"/>
    </source>
</evidence>
<keyword evidence="3" id="KW-1185">Reference proteome</keyword>
<dbReference type="Proteomes" id="UP000830542">
    <property type="component" value="Chromosome"/>
</dbReference>
<dbReference type="KEGG" id="hdo:MUK72_09515"/>
<dbReference type="EMBL" id="BAAADN010000058">
    <property type="protein sequence ID" value="GAA0472738.1"/>
    <property type="molecule type" value="Genomic_DNA"/>
</dbReference>
<name>A0AAV3SM38_HALDO</name>